<dbReference type="Proteomes" id="UP000027195">
    <property type="component" value="Unassembled WGS sequence"/>
</dbReference>
<dbReference type="GO" id="GO:0005524">
    <property type="term" value="F:ATP binding"/>
    <property type="evidence" value="ECO:0007669"/>
    <property type="project" value="UniProtKB-KW"/>
</dbReference>
<keyword evidence="9" id="KW-0505">Motor protein</keyword>
<keyword evidence="3" id="KW-0813">Transport</keyword>
<dbReference type="InterPro" id="IPR022780">
    <property type="entry name" value="Dynein_light_int_chain"/>
</dbReference>
<keyword evidence="8" id="KW-0243">Dynein</keyword>
<dbReference type="OrthoDB" id="27603at2759"/>
<dbReference type="InterPro" id="IPR027417">
    <property type="entry name" value="P-loop_NTPase"/>
</dbReference>
<keyword evidence="13" id="KW-1185">Reference proteome</keyword>
<dbReference type="GO" id="GO:0035974">
    <property type="term" value="C:meiotic spindle pole body"/>
    <property type="evidence" value="ECO:0007669"/>
    <property type="project" value="TreeGrafter"/>
</dbReference>
<evidence type="ECO:0000256" key="5">
    <source>
        <dbReference type="ARBA" id="ARBA00022701"/>
    </source>
</evidence>
<dbReference type="InParanoid" id="A0A067M0Q7"/>
<dbReference type="SUPFAM" id="SSF52540">
    <property type="entry name" value="P-loop containing nucleoside triphosphate hydrolases"/>
    <property type="match status" value="1"/>
</dbReference>
<keyword evidence="4" id="KW-0963">Cytoplasm</keyword>
<evidence type="ECO:0000256" key="9">
    <source>
        <dbReference type="ARBA" id="ARBA00023175"/>
    </source>
</evidence>
<evidence type="ECO:0000256" key="11">
    <source>
        <dbReference type="SAM" id="MobiDB-lite"/>
    </source>
</evidence>
<evidence type="ECO:0000256" key="7">
    <source>
        <dbReference type="ARBA" id="ARBA00022840"/>
    </source>
</evidence>
<feature type="compositionally biased region" description="Basic and acidic residues" evidence="11">
    <location>
        <begin position="429"/>
        <end position="438"/>
    </location>
</feature>
<dbReference type="InterPro" id="IPR008467">
    <property type="entry name" value="Dynein1_light_intermed_chain"/>
</dbReference>
<name>A0A067M0Q7_BOTB1</name>
<evidence type="ECO:0000256" key="8">
    <source>
        <dbReference type="ARBA" id="ARBA00023017"/>
    </source>
</evidence>
<keyword evidence="5" id="KW-0493">Microtubule</keyword>
<evidence type="ECO:0000313" key="12">
    <source>
        <dbReference type="EMBL" id="KDQ08260.1"/>
    </source>
</evidence>
<dbReference type="AlphaFoldDB" id="A0A067M0Q7"/>
<gene>
    <name evidence="12" type="ORF">BOTBODRAFT_118858</name>
</gene>
<evidence type="ECO:0000256" key="2">
    <source>
        <dbReference type="ARBA" id="ARBA00006831"/>
    </source>
</evidence>
<dbReference type="PANTHER" id="PTHR12688">
    <property type="entry name" value="DYNEIN LIGHT INTERMEDIATE CHAIN"/>
    <property type="match status" value="1"/>
</dbReference>
<dbReference type="HOGENOM" id="CLU_021937_1_0_1"/>
<dbReference type="PANTHER" id="PTHR12688:SF0">
    <property type="entry name" value="DYNEIN LIGHT INTERMEDIATE CHAIN"/>
    <property type="match status" value="1"/>
</dbReference>
<evidence type="ECO:0000256" key="3">
    <source>
        <dbReference type="ARBA" id="ARBA00022448"/>
    </source>
</evidence>
<reference evidence="13" key="1">
    <citation type="journal article" date="2014" name="Proc. Natl. Acad. Sci. U.S.A.">
        <title>Extensive sampling of basidiomycete genomes demonstrates inadequacy of the white-rot/brown-rot paradigm for wood decay fungi.</title>
        <authorList>
            <person name="Riley R."/>
            <person name="Salamov A.A."/>
            <person name="Brown D.W."/>
            <person name="Nagy L.G."/>
            <person name="Floudas D."/>
            <person name="Held B.W."/>
            <person name="Levasseur A."/>
            <person name="Lombard V."/>
            <person name="Morin E."/>
            <person name="Otillar R."/>
            <person name="Lindquist E.A."/>
            <person name="Sun H."/>
            <person name="LaButti K.M."/>
            <person name="Schmutz J."/>
            <person name="Jabbour D."/>
            <person name="Luo H."/>
            <person name="Baker S.E."/>
            <person name="Pisabarro A.G."/>
            <person name="Walton J.D."/>
            <person name="Blanchette R.A."/>
            <person name="Henrissat B."/>
            <person name="Martin F."/>
            <person name="Cullen D."/>
            <person name="Hibbett D.S."/>
            <person name="Grigoriev I.V."/>
        </authorList>
    </citation>
    <scope>NUCLEOTIDE SEQUENCE [LARGE SCALE GENOMIC DNA]</scope>
    <source>
        <strain evidence="13">FD-172 SS1</strain>
    </source>
</reference>
<sequence>MSSSSRPPSPQQDLWSSILNSVSSTRSIPSKNVIVLGEPESGKSTLVRALLQKQDQHSTGVDGDDADRTGGAGDAKDGWGRTDFALGYEWADVRDEADEGKSPFRPIHTIARLSVYTVPSSSPAHLSLLPHFLPPKSAMPHSLVMIVLDWTRPWSFVDQLQTWLAWVEKWVHGDGARELEVIREEGKERLQSHLQHYTEPTASGTSDPLAQAATTLNSTLLPLGQGTLTHNSSGIPIIVVCTKADLIDDEEDTVVGGGLGLLKGKGGEWEERTDGIMQALRTICLKYGAALFYSTPQPSVLAQLRLYTLHFLFTPLPPAPSLSTAPSDAAPLKNPFPFPHRPNVLDRDRILVPAGWDSWGKISVVREGFDAARWGEAWERDLDGDGGGAKEMFRVLVGGDQPDRSIPLPALITTEPEQAFLARYHETLAKDPDRDPRGPFRPQPQNGTEHTGGVVGPMSSSSFTLPSVVKVMTELDGEDVAARLARAAAGGVRRVRVFSVPIISYSSSPTYLISLFIRPN</sequence>
<keyword evidence="10" id="KW-0206">Cytoskeleton</keyword>
<feature type="region of interest" description="Disordered" evidence="11">
    <location>
        <begin position="52"/>
        <end position="76"/>
    </location>
</feature>
<evidence type="ECO:0000256" key="4">
    <source>
        <dbReference type="ARBA" id="ARBA00022490"/>
    </source>
</evidence>
<evidence type="ECO:0000256" key="6">
    <source>
        <dbReference type="ARBA" id="ARBA00022741"/>
    </source>
</evidence>
<dbReference type="GO" id="GO:0005868">
    <property type="term" value="C:cytoplasmic dynein complex"/>
    <property type="evidence" value="ECO:0007669"/>
    <property type="project" value="InterPro"/>
</dbReference>
<dbReference type="GO" id="GO:0005874">
    <property type="term" value="C:microtubule"/>
    <property type="evidence" value="ECO:0007669"/>
    <property type="project" value="UniProtKB-KW"/>
</dbReference>
<comment type="similarity">
    <text evidence="2">Belongs to the dynein light intermediate chain family.</text>
</comment>
<evidence type="ECO:0000256" key="10">
    <source>
        <dbReference type="ARBA" id="ARBA00023212"/>
    </source>
</evidence>
<evidence type="ECO:0000313" key="13">
    <source>
        <dbReference type="Proteomes" id="UP000027195"/>
    </source>
</evidence>
<proteinExistence type="inferred from homology"/>
<comment type="subcellular location">
    <subcellularLocation>
        <location evidence="1">Cytoplasm</location>
        <location evidence="1">Cytoskeleton</location>
    </subcellularLocation>
</comment>
<dbReference type="GO" id="GO:0045504">
    <property type="term" value="F:dynein heavy chain binding"/>
    <property type="evidence" value="ECO:0007669"/>
    <property type="project" value="TreeGrafter"/>
</dbReference>
<dbReference type="Pfam" id="PF05783">
    <property type="entry name" value="DLIC"/>
    <property type="match status" value="3"/>
</dbReference>
<dbReference type="EMBL" id="KL198093">
    <property type="protein sequence ID" value="KDQ08260.1"/>
    <property type="molecule type" value="Genomic_DNA"/>
</dbReference>
<keyword evidence="6" id="KW-0547">Nucleotide-binding</keyword>
<protein>
    <recommendedName>
        <fullName evidence="14">Dynein light intermediate chain</fullName>
    </recommendedName>
</protein>
<organism evidence="12 13">
    <name type="scientific">Botryobasidium botryosum (strain FD-172 SS1)</name>
    <dbReference type="NCBI Taxonomy" id="930990"/>
    <lineage>
        <taxon>Eukaryota</taxon>
        <taxon>Fungi</taxon>
        <taxon>Dikarya</taxon>
        <taxon>Basidiomycota</taxon>
        <taxon>Agaricomycotina</taxon>
        <taxon>Agaricomycetes</taxon>
        <taxon>Cantharellales</taxon>
        <taxon>Botryobasidiaceae</taxon>
        <taxon>Botryobasidium</taxon>
    </lineage>
</organism>
<keyword evidence="7" id="KW-0067">ATP-binding</keyword>
<accession>A0A067M0Q7</accession>
<dbReference type="GO" id="GO:0000226">
    <property type="term" value="P:microtubule cytoskeleton organization"/>
    <property type="evidence" value="ECO:0007669"/>
    <property type="project" value="TreeGrafter"/>
</dbReference>
<evidence type="ECO:0000256" key="1">
    <source>
        <dbReference type="ARBA" id="ARBA00004245"/>
    </source>
</evidence>
<dbReference type="GO" id="GO:0007018">
    <property type="term" value="P:microtubule-based movement"/>
    <property type="evidence" value="ECO:0007669"/>
    <property type="project" value="InterPro"/>
</dbReference>
<dbReference type="STRING" id="930990.A0A067M0Q7"/>
<evidence type="ECO:0008006" key="14">
    <source>
        <dbReference type="Google" id="ProtNLM"/>
    </source>
</evidence>
<feature type="region of interest" description="Disordered" evidence="11">
    <location>
        <begin position="429"/>
        <end position="459"/>
    </location>
</feature>